<dbReference type="AlphaFoldDB" id="A0A9W4H263"/>
<name>A0A9W4H263_9ACTN</name>
<organism evidence="3 4">
    <name type="scientific">Actinacidiphila bryophytorum</name>
    <dbReference type="NCBI Taxonomy" id="1436133"/>
    <lineage>
        <taxon>Bacteria</taxon>
        <taxon>Bacillati</taxon>
        <taxon>Actinomycetota</taxon>
        <taxon>Actinomycetes</taxon>
        <taxon>Kitasatosporales</taxon>
        <taxon>Streptomycetaceae</taxon>
        <taxon>Actinacidiphila</taxon>
    </lineage>
</organism>
<dbReference type="PANTHER" id="PTHR23150:SF19">
    <property type="entry name" value="FORMYLGLYCINE-GENERATING ENZYME"/>
    <property type="match status" value="1"/>
</dbReference>
<dbReference type="InterPro" id="IPR042095">
    <property type="entry name" value="SUMF_sf"/>
</dbReference>
<comment type="caution">
    <text evidence="3">The sequence shown here is derived from an EMBL/GenBank/DDBJ whole genome shotgun (WGS) entry which is preliminary data.</text>
</comment>
<dbReference type="InterPro" id="IPR005532">
    <property type="entry name" value="SUMF_dom"/>
</dbReference>
<protein>
    <submittedName>
        <fullName evidence="3">SUMF1/EgtB/PvdO family nonheme iron enzyme</fullName>
    </submittedName>
</protein>
<gene>
    <name evidence="3" type="ORF">SBRY_40031</name>
</gene>
<evidence type="ECO:0000259" key="2">
    <source>
        <dbReference type="Pfam" id="PF03781"/>
    </source>
</evidence>
<evidence type="ECO:0000313" key="4">
    <source>
        <dbReference type="Proteomes" id="UP001153328"/>
    </source>
</evidence>
<dbReference type="InterPro" id="IPR051043">
    <property type="entry name" value="Sulfatase_Mod_Factor_Kinase"/>
</dbReference>
<evidence type="ECO:0000256" key="1">
    <source>
        <dbReference type="SAM" id="MobiDB-lite"/>
    </source>
</evidence>
<proteinExistence type="predicted"/>
<dbReference type="InterPro" id="IPR016187">
    <property type="entry name" value="CTDL_fold"/>
</dbReference>
<keyword evidence="4" id="KW-1185">Reference proteome</keyword>
<feature type="compositionally biased region" description="Polar residues" evidence="1">
    <location>
        <begin position="1"/>
        <end position="11"/>
    </location>
</feature>
<feature type="region of interest" description="Disordered" evidence="1">
    <location>
        <begin position="1"/>
        <end position="21"/>
    </location>
</feature>
<dbReference type="Proteomes" id="UP001153328">
    <property type="component" value="Unassembled WGS sequence"/>
</dbReference>
<evidence type="ECO:0000313" key="3">
    <source>
        <dbReference type="EMBL" id="CAG7644949.1"/>
    </source>
</evidence>
<feature type="domain" description="Sulfatase-modifying factor enzyme-like" evidence="2">
    <location>
        <begin position="118"/>
        <end position="326"/>
    </location>
</feature>
<reference evidence="3" key="1">
    <citation type="submission" date="2021-06" db="EMBL/GenBank/DDBJ databases">
        <authorList>
            <person name="Arsene-Ploetze F."/>
        </authorList>
    </citation>
    <scope>NUCLEOTIDE SEQUENCE</scope>
    <source>
        <strain evidence="3">SBRY1</strain>
    </source>
</reference>
<dbReference type="GO" id="GO:0120147">
    <property type="term" value="F:formylglycine-generating oxidase activity"/>
    <property type="evidence" value="ECO:0007669"/>
    <property type="project" value="TreeGrafter"/>
</dbReference>
<dbReference type="EMBL" id="CAJVAX010000018">
    <property type="protein sequence ID" value="CAG7644949.1"/>
    <property type="molecule type" value="Genomic_DNA"/>
</dbReference>
<accession>A0A9W4H263</accession>
<dbReference type="Pfam" id="PF03781">
    <property type="entry name" value="FGE-sulfatase"/>
    <property type="match status" value="1"/>
</dbReference>
<dbReference type="Gene3D" id="3.90.1580.10">
    <property type="entry name" value="paralog of FGE (formylglycine-generating enzyme)"/>
    <property type="match status" value="1"/>
</dbReference>
<dbReference type="PANTHER" id="PTHR23150">
    <property type="entry name" value="SULFATASE MODIFYING FACTOR 1, 2"/>
    <property type="match status" value="1"/>
</dbReference>
<dbReference type="SUPFAM" id="SSF56436">
    <property type="entry name" value="C-type lectin-like"/>
    <property type="match status" value="1"/>
</dbReference>
<sequence length="329" mass="36585">MTAPFTLTRNPNELGDRDAMGLPPTLVTRLEPEAVARAVQRLRELTPQKLVEVLESPTAAIAERYAAGTLLALAGDPRIDPFDPVMVDVPGEVVRLGLSTEELERVVERWRPVGVIREWIEKETPEYDIRLADFRIARFPVTNHEYRVFAAESGTPWLPTSWTFGTYPLELANHPVWTVPAEAADAYAAWLSARTGRRFRLPTEAEWEYAAGGGDGREYPWGATFETDRANTVEHGPLRTSPVGAFPAGRSPFGVDDMAGNVEEYVADEYAPYPGGSVVDDDLRRETGGYRVARGGSFTRFGDLARCRRRHGRYGKAIYAMGFRLAETP</sequence>